<dbReference type="EC" id="3.5.4.25" evidence="11"/>
<feature type="binding site" evidence="11">
    <location>
        <begin position="217"/>
        <end position="221"/>
    </location>
    <ligand>
        <name>GTP</name>
        <dbReference type="ChEBI" id="CHEBI:37565"/>
    </ligand>
</feature>
<evidence type="ECO:0000256" key="4">
    <source>
        <dbReference type="ARBA" id="ARBA00022723"/>
    </source>
</evidence>
<evidence type="ECO:0000256" key="2">
    <source>
        <dbReference type="ARBA" id="ARBA00005520"/>
    </source>
</evidence>
<name>A0A2U8GNF5_9RHOO</name>
<dbReference type="GO" id="GO:0003935">
    <property type="term" value="F:GTP cyclohydrolase II activity"/>
    <property type="evidence" value="ECO:0007669"/>
    <property type="project" value="UniProtKB-UniRule"/>
</dbReference>
<organism evidence="13 14">
    <name type="scientific">Parazoarcus communis</name>
    <dbReference type="NCBI Taxonomy" id="41977"/>
    <lineage>
        <taxon>Bacteria</taxon>
        <taxon>Pseudomonadati</taxon>
        <taxon>Pseudomonadota</taxon>
        <taxon>Betaproteobacteria</taxon>
        <taxon>Rhodocyclales</taxon>
        <taxon>Zoogloeaceae</taxon>
        <taxon>Parazoarcus</taxon>
    </lineage>
</organism>
<evidence type="ECO:0000259" key="12">
    <source>
        <dbReference type="Pfam" id="PF00925"/>
    </source>
</evidence>
<gene>
    <name evidence="11 13" type="primary">ribA</name>
    <name evidence="13" type="ORF">CEW83_07375</name>
</gene>
<dbReference type="Pfam" id="PF00925">
    <property type="entry name" value="GTP_cyclohydro2"/>
    <property type="match status" value="1"/>
</dbReference>
<dbReference type="FunFam" id="3.40.50.10990:FF:000001">
    <property type="entry name" value="Riboflavin biosynthesis protein RibBA"/>
    <property type="match status" value="1"/>
</dbReference>
<feature type="domain" description="GTP cyclohydrolase II" evidence="12">
    <location>
        <begin position="171"/>
        <end position="337"/>
    </location>
</feature>
<keyword evidence="5 11" id="KW-0547">Nucleotide-binding</keyword>
<dbReference type="UniPathway" id="UPA00275">
    <property type="reaction ID" value="UER00400"/>
</dbReference>
<keyword evidence="6 11" id="KW-0378">Hydrolase</keyword>
<evidence type="ECO:0000256" key="11">
    <source>
        <dbReference type="HAMAP-Rule" id="MF_00179"/>
    </source>
</evidence>
<dbReference type="CDD" id="cd00641">
    <property type="entry name" value="GTP_cyclohydro2"/>
    <property type="match status" value="1"/>
</dbReference>
<dbReference type="EMBL" id="CP022187">
    <property type="protein sequence ID" value="AWI75064.1"/>
    <property type="molecule type" value="Genomic_DNA"/>
</dbReference>
<dbReference type="PANTHER" id="PTHR21327:SF18">
    <property type="entry name" value="3,4-DIHYDROXY-2-BUTANONE 4-PHOSPHATE SYNTHASE"/>
    <property type="match status" value="1"/>
</dbReference>
<evidence type="ECO:0000256" key="8">
    <source>
        <dbReference type="ARBA" id="ARBA00023134"/>
    </source>
</evidence>
<keyword evidence="7 11" id="KW-0862">Zinc</keyword>
<comment type="similarity">
    <text evidence="11">Belongs to the GTP cyclohydrolase II family.</text>
</comment>
<protein>
    <recommendedName>
        <fullName evidence="11">GTP cyclohydrolase-2</fullName>
        <ecNumber evidence="11">3.5.4.25</ecNumber>
    </recommendedName>
    <alternativeName>
        <fullName evidence="11">GTP cyclohydrolase II</fullName>
    </alternativeName>
</protein>
<dbReference type="InterPro" id="IPR000926">
    <property type="entry name" value="RibA"/>
</dbReference>
<dbReference type="AlphaFoldDB" id="A0A2U8GNF5"/>
<feature type="binding site" evidence="11">
    <location>
        <position position="282"/>
    </location>
    <ligand>
        <name>GTP</name>
        <dbReference type="ChEBI" id="CHEBI:37565"/>
    </ligand>
</feature>
<dbReference type="GO" id="GO:0005829">
    <property type="term" value="C:cytosol"/>
    <property type="evidence" value="ECO:0007669"/>
    <property type="project" value="TreeGrafter"/>
</dbReference>
<evidence type="ECO:0000256" key="5">
    <source>
        <dbReference type="ARBA" id="ARBA00022741"/>
    </source>
</evidence>
<dbReference type="Gene3D" id="3.40.50.10990">
    <property type="entry name" value="GTP cyclohydrolase II"/>
    <property type="match status" value="1"/>
</dbReference>
<comment type="function">
    <text evidence="9 11">Catalyzes the conversion of GTP to 2,5-diamino-6-ribosylamino-4(3H)-pyrimidinone 5'-phosphate (DARP), formate and pyrophosphate.</text>
</comment>
<dbReference type="RefSeq" id="WP_108948772.1">
    <property type="nucleotide sequence ID" value="NZ_CP022187.1"/>
</dbReference>
<evidence type="ECO:0000313" key="13">
    <source>
        <dbReference type="EMBL" id="AWI75064.1"/>
    </source>
</evidence>
<reference evidence="13 14" key="1">
    <citation type="submission" date="2017-06" db="EMBL/GenBank/DDBJ databases">
        <title>Azoarcus.</title>
        <authorList>
            <person name="Woo J.-H."/>
            <person name="Kim H.-S."/>
        </authorList>
    </citation>
    <scope>NUCLEOTIDE SEQUENCE [LARGE SCALE GENOMIC DNA]</scope>
    <source>
        <strain evidence="13 14">TSPY31</strain>
    </source>
</reference>
<keyword evidence="3 11" id="KW-0686">Riboflavin biosynthesis</keyword>
<feature type="binding site" evidence="11">
    <location>
        <position position="238"/>
    </location>
    <ligand>
        <name>GTP</name>
        <dbReference type="ChEBI" id="CHEBI:37565"/>
    </ligand>
</feature>
<dbReference type="SUPFAM" id="SSF142695">
    <property type="entry name" value="RibA-like"/>
    <property type="match status" value="1"/>
</dbReference>
<feature type="binding site" evidence="11">
    <location>
        <begin position="260"/>
        <end position="262"/>
    </location>
    <ligand>
        <name>GTP</name>
        <dbReference type="ChEBI" id="CHEBI:37565"/>
    </ligand>
</feature>
<sequence length="389" mass="41924">MRQAERAIFDLRRGVPVLLRDDEGDTLIAPVEGFGATALEEARVLTGSAPALVLSRHRLASLGVEVSDVSATQHFDSAHAPGFPLLTQFALGRASVLPKTPRIAPVRSTAAERAGLLLMRHAQLVPAALAFAVSAGQAEAVAQHLADGSLLVVKVTSAIELCETGPGQLRRVSDARVPLAKLGDARFVLFREEDGVREHVAIVLGERENWADAVPVRVHSSCLTGDIFGSQRCDCGAQLRNGLTTICSMGGGVMLYLAQEGRGIGLANKLRAYRLQDEGLDTIDADQVIGFSKDERDYRIAQQMLDDLGIPRIELLTNNPEKVSALRKAGIDVVSRRALFGQLNDHNQHYLRTKADRHGHLLEELLARPEVPGDLPETDSAACIASGRK</sequence>
<keyword evidence="4 11" id="KW-0479">Metal-binding</keyword>
<dbReference type="NCBIfam" id="TIGR00505">
    <property type="entry name" value="ribA"/>
    <property type="match status" value="1"/>
</dbReference>
<proteinExistence type="inferred from homology"/>
<evidence type="ECO:0000313" key="14">
    <source>
        <dbReference type="Proteomes" id="UP000244930"/>
    </source>
</evidence>
<feature type="active site" description="Proton acceptor" evidence="11">
    <location>
        <position position="294"/>
    </location>
</feature>
<dbReference type="GO" id="GO:0005525">
    <property type="term" value="F:GTP binding"/>
    <property type="evidence" value="ECO:0007669"/>
    <property type="project" value="UniProtKB-KW"/>
</dbReference>
<keyword evidence="8 11" id="KW-0342">GTP-binding</keyword>
<dbReference type="HAMAP" id="MF_00179">
    <property type="entry name" value="RibA"/>
    <property type="match status" value="1"/>
</dbReference>
<evidence type="ECO:0000256" key="9">
    <source>
        <dbReference type="ARBA" id="ARBA00043932"/>
    </source>
</evidence>
<evidence type="ECO:0000256" key="7">
    <source>
        <dbReference type="ARBA" id="ARBA00022833"/>
    </source>
</evidence>
<accession>A0A2U8GNF5</accession>
<comment type="catalytic activity">
    <reaction evidence="10 11">
        <text>GTP + 4 H2O = 2,5-diamino-6-hydroxy-4-(5-phosphoribosylamino)-pyrimidine + formate + 2 phosphate + 3 H(+)</text>
        <dbReference type="Rhea" id="RHEA:23704"/>
        <dbReference type="ChEBI" id="CHEBI:15377"/>
        <dbReference type="ChEBI" id="CHEBI:15378"/>
        <dbReference type="ChEBI" id="CHEBI:15740"/>
        <dbReference type="ChEBI" id="CHEBI:37565"/>
        <dbReference type="ChEBI" id="CHEBI:43474"/>
        <dbReference type="ChEBI" id="CHEBI:58614"/>
        <dbReference type="EC" id="3.5.4.25"/>
    </reaction>
</comment>
<dbReference type="InterPro" id="IPR032677">
    <property type="entry name" value="GTP_cyclohydro_II"/>
</dbReference>
<dbReference type="InterPro" id="IPR036144">
    <property type="entry name" value="RibA-like_sf"/>
</dbReference>
<comment type="cofactor">
    <cofactor evidence="11">
        <name>Zn(2+)</name>
        <dbReference type="ChEBI" id="CHEBI:29105"/>
    </cofactor>
    <text evidence="11">Binds 1 zinc ion per subunit.</text>
</comment>
<comment type="pathway">
    <text evidence="1 11">Cofactor biosynthesis; riboflavin biosynthesis; 5-amino-6-(D-ribitylamino)uracil from GTP: step 1/4.</text>
</comment>
<dbReference type="NCBIfam" id="NF001591">
    <property type="entry name" value="PRK00393.1"/>
    <property type="match status" value="1"/>
</dbReference>
<feature type="binding site" evidence="11">
    <location>
        <position position="235"/>
    </location>
    <ligand>
        <name>Zn(2+)</name>
        <dbReference type="ChEBI" id="CHEBI:29105"/>
        <note>catalytic</note>
    </ligand>
</feature>
<keyword evidence="14" id="KW-1185">Reference proteome</keyword>
<comment type="similarity">
    <text evidence="2">In the N-terminal section; belongs to the DHBP synthase family.</text>
</comment>
<dbReference type="PANTHER" id="PTHR21327">
    <property type="entry name" value="GTP CYCLOHYDROLASE II-RELATED"/>
    <property type="match status" value="1"/>
</dbReference>
<evidence type="ECO:0000256" key="6">
    <source>
        <dbReference type="ARBA" id="ARBA00022801"/>
    </source>
</evidence>
<evidence type="ECO:0000256" key="10">
    <source>
        <dbReference type="ARBA" id="ARBA00049295"/>
    </source>
</evidence>
<dbReference type="Proteomes" id="UP000244930">
    <property type="component" value="Chromosome"/>
</dbReference>
<dbReference type="GO" id="GO:0008270">
    <property type="term" value="F:zinc ion binding"/>
    <property type="evidence" value="ECO:0007669"/>
    <property type="project" value="UniProtKB-UniRule"/>
</dbReference>
<feature type="active site" description="Nucleophile" evidence="11">
    <location>
        <position position="296"/>
    </location>
</feature>
<feature type="binding site" evidence="11">
    <location>
        <position position="233"/>
    </location>
    <ligand>
        <name>Zn(2+)</name>
        <dbReference type="ChEBI" id="CHEBI:29105"/>
        <note>catalytic</note>
    </ligand>
</feature>
<feature type="binding site" evidence="11">
    <location>
        <position position="322"/>
    </location>
    <ligand>
        <name>GTP</name>
        <dbReference type="ChEBI" id="CHEBI:37565"/>
    </ligand>
</feature>
<dbReference type="KEGG" id="acom:CEW83_07375"/>
<evidence type="ECO:0000256" key="3">
    <source>
        <dbReference type="ARBA" id="ARBA00022619"/>
    </source>
</evidence>
<feature type="binding site" evidence="11">
    <location>
        <position position="222"/>
    </location>
    <ligand>
        <name>Zn(2+)</name>
        <dbReference type="ChEBI" id="CHEBI:29105"/>
        <note>catalytic</note>
    </ligand>
</feature>
<evidence type="ECO:0000256" key="1">
    <source>
        <dbReference type="ARBA" id="ARBA00004853"/>
    </source>
</evidence>
<feature type="binding site" evidence="11">
    <location>
        <position position="317"/>
    </location>
    <ligand>
        <name>GTP</name>
        <dbReference type="ChEBI" id="CHEBI:37565"/>
    </ligand>
</feature>
<dbReference type="GO" id="GO:0009231">
    <property type="term" value="P:riboflavin biosynthetic process"/>
    <property type="evidence" value="ECO:0007669"/>
    <property type="project" value="UniProtKB-UniRule"/>
</dbReference>